<dbReference type="Proteomes" id="UP001172457">
    <property type="component" value="Chromosome 5"/>
</dbReference>
<dbReference type="EMBL" id="JARYMX010000005">
    <property type="protein sequence ID" value="KAJ9549045.1"/>
    <property type="molecule type" value="Genomic_DNA"/>
</dbReference>
<reference evidence="1" key="1">
    <citation type="submission" date="2023-03" db="EMBL/GenBank/DDBJ databases">
        <title>Chromosome-scale reference genome and RAD-based genetic map of yellow starthistle (Centaurea solstitialis) reveal putative structural variation and QTLs associated with invader traits.</title>
        <authorList>
            <person name="Reatini B."/>
            <person name="Cang F.A."/>
            <person name="Jiang Q."/>
            <person name="Mckibben M.T.W."/>
            <person name="Barker M.S."/>
            <person name="Rieseberg L.H."/>
            <person name="Dlugosch K.M."/>
        </authorList>
    </citation>
    <scope>NUCLEOTIDE SEQUENCE</scope>
    <source>
        <strain evidence="1">CAN-66</strain>
        <tissue evidence="1">Leaf</tissue>
    </source>
</reference>
<evidence type="ECO:0000313" key="1">
    <source>
        <dbReference type="EMBL" id="KAJ9549045.1"/>
    </source>
</evidence>
<gene>
    <name evidence="1" type="ORF">OSB04_021588</name>
</gene>
<comment type="caution">
    <text evidence="1">The sequence shown here is derived from an EMBL/GenBank/DDBJ whole genome shotgun (WGS) entry which is preliminary data.</text>
</comment>
<dbReference type="InterPro" id="IPR023393">
    <property type="entry name" value="START-like_dom_sf"/>
</dbReference>
<dbReference type="SUPFAM" id="SSF55961">
    <property type="entry name" value="Bet v1-like"/>
    <property type="match status" value="1"/>
</dbReference>
<proteinExistence type="predicted"/>
<organism evidence="1 2">
    <name type="scientific">Centaurea solstitialis</name>
    <name type="common">yellow star-thistle</name>
    <dbReference type="NCBI Taxonomy" id="347529"/>
    <lineage>
        <taxon>Eukaryota</taxon>
        <taxon>Viridiplantae</taxon>
        <taxon>Streptophyta</taxon>
        <taxon>Embryophyta</taxon>
        <taxon>Tracheophyta</taxon>
        <taxon>Spermatophyta</taxon>
        <taxon>Magnoliopsida</taxon>
        <taxon>eudicotyledons</taxon>
        <taxon>Gunneridae</taxon>
        <taxon>Pentapetalae</taxon>
        <taxon>asterids</taxon>
        <taxon>campanulids</taxon>
        <taxon>Asterales</taxon>
        <taxon>Asteraceae</taxon>
        <taxon>Carduoideae</taxon>
        <taxon>Cardueae</taxon>
        <taxon>Centaureinae</taxon>
        <taxon>Centaurea</taxon>
    </lineage>
</organism>
<dbReference type="Gene3D" id="3.30.530.20">
    <property type="match status" value="1"/>
</dbReference>
<sequence>MSTAAGWGNGLGEQTRWAQGFGRVGGTRLGGLYGLEVGRARAGGLATGFRGGAVAVYSPLAFRKSLFDNLKHTFAIKSNGDLFYIYGKQIDSKFLRRPQQLSRIVNSMEVKLELWALSSFGIISMPNSVAKTLVHEINEEKRSISFKVLEGELLELYKTFVMHGIRAKARLIPDNFGG</sequence>
<dbReference type="AlphaFoldDB" id="A0AA38SUG3"/>
<keyword evidence="2" id="KW-1185">Reference proteome</keyword>
<name>A0AA38SUG3_9ASTR</name>
<accession>A0AA38SUG3</accession>
<evidence type="ECO:0000313" key="2">
    <source>
        <dbReference type="Proteomes" id="UP001172457"/>
    </source>
</evidence>
<protein>
    <submittedName>
        <fullName evidence="1">Uncharacterized protein</fullName>
    </submittedName>
</protein>